<feature type="transmembrane region" description="Helical" evidence="15">
    <location>
        <begin position="126"/>
        <end position="151"/>
    </location>
</feature>
<feature type="transmembrane region" description="Helical" evidence="15">
    <location>
        <begin position="484"/>
        <end position="504"/>
    </location>
</feature>
<proteinExistence type="inferred from homology"/>
<evidence type="ECO:0000313" key="17">
    <source>
        <dbReference type="Proteomes" id="UP001153269"/>
    </source>
</evidence>
<feature type="transmembrane region" description="Helical" evidence="15">
    <location>
        <begin position="163"/>
        <end position="184"/>
    </location>
</feature>
<keyword evidence="8" id="KW-0915">Sodium</keyword>
<dbReference type="Gene3D" id="1.20.1730.10">
    <property type="entry name" value="Sodium/glucose cotransporter"/>
    <property type="match status" value="1"/>
</dbReference>
<evidence type="ECO:0000256" key="15">
    <source>
        <dbReference type="SAM" id="Phobius"/>
    </source>
</evidence>
<dbReference type="InterPro" id="IPR038377">
    <property type="entry name" value="Na/Glc_symporter_sf"/>
</dbReference>
<keyword evidence="10 15" id="KW-0472">Membrane</keyword>
<keyword evidence="12" id="KW-0739">Sodium transport</keyword>
<keyword evidence="7 15" id="KW-1133">Transmembrane helix</keyword>
<dbReference type="GO" id="GO:0008292">
    <property type="term" value="P:acetylcholine biosynthetic process"/>
    <property type="evidence" value="ECO:0007669"/>
    <property type="project" value="TreeGrafter"/>
</dbReference>
<feature type="transmembrane region" description="Helical" evidence="15">
    <location>
        <begin position="191"/>
        <end position="214"/>
    </location>
</feature>
<dbReference type="Proteomes" id="UP001153269">
    <property type="component" value="Unassembled WGS sequence"/>
</dbReference>
<comment type="subcellular location">
    <subcellularLocation>
        <location evidence="1">Membrane</location>
        <topology evidence="1">Multi-pass membrane protein</topology>
    </subcellularLocation>
</comment>
<reference evidence="16" key="1">
    <citation type="submission" date="2020-03" db="EMBL/GenBank/DDBJ databases">
        <authorList>
            <person name="Weist P."/>
        </authorList>
    </citation>
    <scope>NUCLEOTIDE SEQUENCE</scope>
</reference>
<keyword evidence="4 15" id="KW-0812">Transmembrane</keyword>
<evidence type="ECO:0000256" key="13">
    <source>
        <dbReference type="RuleBase" id="RU362091"/>
    </source>
</evidence>
<evidence type="ECO:0000256" key="10">
    <source>
        <dbReference type="ARBA" id="ARBA00023136"/>
    </source>
</evidence>
<accession>A0A9N7YGP2</accession>
<evidence type="ECO:0000256" key="11">
    <source>
        <dbReference type="ARBA" id="ARBA00023180"/>
    </source>
</evidence>
<feature type="transmembrane region" description="Helical" evidence="15">
    <location>
        <begin position="442"/>
        <end position="464"/>
    </location>
</feature>
<dbReference type="OrthoDB" id="546820at2759"/>
<keyword evidence="17" id="KW-1185">Reference proteome</keyword>
<keyword evidence="11" id="KW-0325">Glycoprotein</keyword>
<dbReference type="CDD" id="cd11474">
    <property type="entry name" value="SLC5sbd_CHT"/>
    <property type="match status" value="1"/>
</dbReference>
<feature type="transmembrane region" description="Helical" evidence="15">
    <location>
        <begin position="6"/>
        <end position="25"/>
    </location>
</feature>
<dbReference type="GO" id="GO:0005307">
    <property type="term" value="F:choline:sodium symporter activity"/>
    <property type="evidence" value="ECO:0007669"/>
    <property type="project" value="TreeGrafter"/>
</dbReference>
<evidence type="ECO:0000256" key="4">
    <source>
        <dbReference type="ARBA" id="ARBA00022692"/>
    </source>
</evidence>
<organism evidence="16 17">
    <name type="scientific">Pleuronectes platessa</name>
    <name type="common">European plaice</name>
    <dbReference type="NCBI Taxonomy" id="8262"/>
    <lineage>
        <taxon>Eukaryota</taxon>
        <taxon>Metazoa</taxon>
        <taxon>Chordata</taxon>
        <taxon>Craniata</taxon>
        <taxon>Vertebrata</taxon>
        <taxon>Euteleostomi</taxon>
        <taxon>Actinopterygii</taxon>
        <taxon>Neopterygii</taxon>
        <taxon>Teleostei</taxon>
        <taxon>Neoteleostei</taxon>
        <taxon>Acanthomorphata</taxon>
        <taxon>Carangaria</taxon>
        <taxon>Pleuronectiformes</taxon>
        <taxon>Pleuronectoidei</taxon>
        <taxon>Pleuronectidae</taxon>
        <taxon>Pleuronectes</taxon>
    </lineage>
</organism>
<evidence type="ECO:0000256" key="12">
    <source>
        <dbReference type="ARBA" id="ARBA00023201"/>
    </source>
</evidence>
<feature type="transmembrane region" description="Helical" evidence="15">
    <location>
        <begin position="273"/>
        <end position="301"/>
    </location>
</feature>
<evidence type="ECO:0000256" key="8">
    <source>
        <dbReference type="ARBA" id="ARBA00023053"/>
    </source>
</evidence>
<comment type="similarity">
    <text evidence="2 13">Belongs to the sodium:solute symporter (SSF) (TC 2.A.21) family.</text>
</comment>
<keyword evidence="3" id="KW-0813">Transport</keyword>
<dbReference type="Pfam" id="PF00474">
    <property type="entry name" value="SSF"/>
    <property type="match status" value="1"/>
</dbReference>
<dbReference type="PROSITE" id="PS50283">
    <property type="entry name" value="NA_SOLUT_SYMP_3"/>
    <property type="match status" value="1"/>
</dbReference>
<evidence type="ECO:0000256" key="3">
    <source>
        <dbReference type="ARBA" id="ARBA00022448"/>
    </source>
</evidence>
<evidence type="ECO:0000256" key="9">
    <source>
        <dbReference type="ARBA" id="ARBA00023065"/>
    </source>
</evidence>
<evidence type="ECO:0000256" key="1">
    <source>
        <dbReference type="ARBA" id="ARBA00004141"/>
    </source>
</evidence>
<keyword evidence="9" id="KW-0406">Ion transport</keyword>
<dbReference type="GO" id="GO:0005886">
    <property type="term" value="C:plasma membrane"/>
    <property type="evidence" value="ECO:0007669"/>
    <property type="project" value="TreeGrafter"/>
</dbReference>
<evidence type="ECO:0000256" key="14">
    <source>
        <dbReference type="SAM" id="MobiDB-lite"/>
    </source>
</evidence>
<dbReference type="EMBL" id="CADEAL010000775">
    <property type="protein sequence ID" value="CAB1425013.1"/>
    <property type="molecule type" value="Genomic_DNA"/>
</dbReference>
<keyword evidence="6" id="KW-0530">Neurotransmitter biosynthesis</keyword>
<dbReference type="PANTHER" id="PTHR45897:SF5">
    <property type="entry name" value="HIGH AFFINITY CHOLINE TRANSPORTER 1"/>
    <property type="match status" value="1"/>
</dbReference>
<feature type="transmembrane region" description="Helical" evidence="15">
    <location>
        <begin position="406"/>
        <end position="430"/>
    </location>
</feature>
<feature type="transmembrane region" description="Helical" evidence="15">
    <location>
        <begin position="51"/>
        <end position="72"/>
    </location>
</feature>
<evidence type="ECO:0000256" key="7">
    <source>
        <dbReference type="ARBA" id="ARBA00022989"/>
    </source>
</evidence>
<dbReference type="PANTHER" id="PTHR45897">
    <property type="entry name" value="HIGH-AFFINITY CHOLINE TRANSPORTER 1"/>
    <property type="match status" value="1"/>
</dbReference>
<comment type="caution">
    <text evidence="16">The sequence shown here is derived from an EMBL/GenBank/DDBJ whole genome shotgun (WGS) entry which is preliminary data.</text>
</comment>
<evidence type="ECO:0000256" key="6">
    <source>
        <dbReference type="ARBA" id="ARBA00022979"/>
    </source>
</evidence>
<feature type="transmembrane region" description="Helical" evidence="15">
    <location>
        <begin position="84"/>
        <end position="105"/>
    </location>
</feature>
<feature type="transmembrane region" description="Helical" evidence="15">
    <location>
        <begin position="334"/>
        <end position="359"/>
    </location>
</feature>
<dbReference type="InterPro" id="IPR052244">
    <property type="entry name" value="Choline_transporter"/>
</dbReference>
<feature type="transmembrane region" description="Helical" evidence="15">
    <location>
        <begin position="380"/>
        <end position="400"/>
    </location>
</feature>
<dbReference type="AlphaFoldDB" id="A0A9N7YGP2"/>
<sequence>MALNVPGLVAVLIFYVVILVIGIWASRKSKKEEKTCTGSKSEVTIVGGRNINVFVGIFTMTATWVGGGYIMGTTEAVYVPTRGLIWALGPPAHLLGFLLAGLFFAKPMRSKCYVTMLDPFQYRYGNMFTAMLLVPALISDILWVACILSGLGGTMSMILELPSALSIVISAAVSIIYTVLGGLYSVAYTDVIQFCFIFVSLWLCVPFMLLSPAITDLAQRPHINQTSEIPWLGEMELADAGIWMDEFLLVTLGGLAYQCLYQRVLSAASSAQAQITCFAAAGTVFMMGIPSVIIGAVAASADWNQTAYGLPPPYERGEAVKILPLALQYLTPNWVSVLGIGAVAAAVMSSMDSVLLSSASMFTQNIYRTTLRKQASERELLWVIRGSVVLVGLAGTGLAFGDDSVFALWLLSGDLLYCIVFPQLACVLHFRHANTYGAITGYVVGMLLRVVGGEPVLGIPPVLLYPGWTEEDGVIKQHFPFRTLAMLSSLISVVSVSWLLELGFSRQVIPRSWDFLGFFKENEGEGEVQEEPLPLEEKNKTLNTKL</sequence>
<evidence type="ECO:0000256" key="5">
    <source>
        <dbReference type="ARBA" id="ARBA00022847"/>
    </source>
</evidence>
<dbReference type="InterPro" id="IPR001734">
    <property type="entry name" value="Na/solute_symporter"/>
</dbReference>
<feature type="region of interest" description="Disordered" evidence="14">
    <location>
        <begin position="527"/>
        <end position="546"/>
    </location>
</feature>
<protein>
    <submittedName>
        <fullName evidence="16">Uncharacterized protein</fullName>
    </submittedName>
</protein>
<keyword evidence="5" id="KW-0769">Symport</keyword>
<evidence type="ECO:0000313" key="16">
    <source>
        <dbReference type="EMBL" id="CAB1425013.1"/>
    </source>
</evidence>
<feature type="transmembrane region" description="Helical" evidence="15">
    <location>
        <begin position="240"/>
        <end position="261"/>
    </location>
</feature>
<evidence type="ECO:0000256" key="2">
    <source>
        <dbReference type="ARBA" id="ARBA00006434"/>
    </source>
</evidence>
<name>A0A9N7YGP2_PLEPL</name>
<gene>
    <name evidence="16" type="ORF">PLEPLA_LOCUS12943</name>
</gene>